<dbReference type="InterPro" id="IPR001059">
    <property type="entry name" value="Transl_elong_P/YeiP_cen"/>
</dbReference>
<dbReference type="Gene3D" id="2.40.50.140">
    <property type="entry name" value="Nucleic acid-binding proteins"/>
    <property type="match status" value="2"/>
</dbReference>
<reference evidence="4 5" key="1">
    <citation type="journal article" date="2016" name="Nat. Commun.">
        <title>Thousands of microbial genomes shed light on interconnected biogeochemical processes in an aquifer system.</title>
        <authorList>
            <person name="Anantharaman K."/>
            <person name="Brown C.T."/>
            <person name="Hug L.A."/>
            <person name="Sharon I."/>
            <person name="Castelle C.J."/>
            <person name="Probst A.J."/>
            <person name="Thomas B.C."/>
            <person name="Singh A."/>
            <person name="Wilkins M.J."/>
            <person name="Karaoz U."/>
            <person name="Brodie E.L."/>
            <person name="Williams K.H."/>
            <person name="Hubbard S.S."/>
            <person name="Banfield J.F."/>
        </authorList>
    </citation>
    <scope>NUCLEOTIDE SEQUENCE [LARGE SCALE GENOMIC DNA]</scope>
</reference>
<dbReference type="InterPro" id="IPR015365">
    <property type="entry name" value="Elong-fact-P_C"/>
</dbReference>
<dbReference type="InterPro" id="IPR012340">
    <property type="entry name" value="NA-bd_OB-fold"/>
</dbReference>
<dbReference type="GO" id="GO:0005829">
    <property type="term" value="C:cytosol"/>
    <property type="evidence" value="ECO:0007669"/>
    <property type="project" value="UniProtKB-ARBA"/>
</dbReference>
<dbReference type="InterPro" id="IPR013185">
    <property type="entry name" value="Transl_elong_KOW-like"/>
</dbReference>
<dbReference type="GO" id="GO:0003746">
    <property type="term" value="F:translation elongation factor activity"/>
    <property type="evidence" value="ECO:0007669"/>
    <property type="project" value="InterPro"/>
</dbReference>
<dbReference type="FunFam" id="2.40.50.140:FF:000004">
    <property type="entry name" value="Elongation factor P"/>
    <property type="match status" value="1"/>
</dbReference>
<dbReference type="NCBIfam" id="NF001810">
    <property type="entry name" value="PRK00529.1"/>
    <property type="match status" value="1"/>
</dbReference>
<dbReference type="Pfam" id="PF08207">
    <property type="entry name" value="EFP_N"/>
    <property type="match status" value="1"/>
</dbReference>
<gene>
    <name evidence="4" type="ORF">A3A35_00100</name>
</gene>
<protein>
    <recommendedName>
        <fullName evidence="6">Elongation factor P C-terminal domain-containing protein</fullName>
    </recommendedName>
</protein>
<feature type="domain" description="Elongation factor P C-terminal" evidence="2">
    <location>
        <begin position="99"/>
        <end position="152"/>
    </location>
</feature>
<evidence type="ECO:0000313" key="4">
    <source>
        <dbReference type="EMBL" id="OGG71357.1"/>
    </source>
</evidence>
<comment type="caution">
    <text evidence="4">The sequence shown here is derived from an EMBL/GenBank/DDBJ whole genome shotgun (WGS) entry which is preliminary data.</text>
</comment>
<proteinExistence type="inferred from homology"/>
<dbReference type="SMART" id="SM01185">
    <property type="entry name" value="EFP"/>
    <property type="match status" value="1"/>
</dbReference>
<dbReference type="EMBL" id="MFLV01000026">
    <property type="protein sequence ID" value="OGG71357.1"/>
    <property type="molecule type" value="Genomic_DNA"/>
</dbReference>
<dbReference type="PANTHER" id="PTHR30053">
    <property type="entry name" value="ELONGATION FACTOR P"/>
    <property type="match status" value="1"/>
</dbReference>
<comment type="similarity">
    <text evidence="1">Belongs to the elongation factor P family.</text>
</comment>
<name>A0A1F6ECL5_9BACT</name>
<sequence length="152" mass="17164">MRKPVNQTKLKNLITGKVTERAFHATEQAQEAEIETRKVKYLYQNREEYWFCEENNPSKRFSLSEELIGDGGKFMKANALVELAIFQEKIIGVKLPIKVELKVTEANPAVKGNTVQGGTKQVTLETGTTVNVPMFINEGDIIRINTETGEYV</sequence>
<dbReference type="SMART" id="SM00841">
    <property type="entry name" value="Elong-fact-P_C"/>
    <property type="match status" value="1"/>
</dbReference>
<dbReference type="Gene3D" id="2.30.30.30">
    <property type="match status" value="1"/>
</dbReference>
<dbReference type="PROSITE" id="PS01275">
    <property type="entry name" value="EFP"/>
    <property type="match status" value="1"/>
</dbReference>
<dbReference type="GO" id="GO:0043043">
    <property type="term" value="P:peptide biosynthetic process"/>
    <property type="evidence" value="ECO:0007669"/>
    <property type="project" value="InterPro"/>
</dbReference>
<dbReference type="InterPro" id="IPR013852">
    <property type="entry name" value="Transl_elong_P/YeiP_CS"/>
</dbReference>
<organism evidence="4 5">
    <name type="scientific">Candidatus Kaiserbacteria bacterium RIFCSPLOWO2_01_FULL_51_21</name>
    <dbReference type="NCBI Taxonomy" id="1798508"/>
    <lineage>
        <taxon>Bacteria</taxon>
        <taxon>Candidatus Kaiseribacteriota</taxon>
    </lineage>
</organism>
<evidence type="ECO:0000259" key="2">
    <source>
        <dbReference type="SMART" id="SM00841"/>
    </source>
</evidence>
<dbReference type="SUPFAM" id="SSF50249">
    <property type="entry name" value="Nucleic acid-binding proteins"/>
    <property type="match status" value="2"/>
</dbReference>
<dbReference type="InterPro" id="IPR020599">
    <property type="entry name" value="Transl_elong_fac_P/YeiP"/>
</dbReference>
<dbReference type="AlphaFoldDB" id="A0A1F6ECL5"/>
<evidence type="ECO:0008006" key="6">
    <source>
        <dbReference type="Google" id="ProtNLM"/>
    </source>
</evidence>
<dbReference type="PANTHER" id="PTHR30053:SF12">
    <property type="entry name" value="ELONGATION FACTOR P (EF-P) FAMILY PROTEIN"/>
    <property type="match status" value="1"/>
</dbReference>
<dbReference type="InterPro" id="IPR014722">
    <property type="entry name" value="Rib_uL2_dom2"/>
</dbReference>
<feature type="non-terminal residue" evidence="4">
    <location>
        <position position="152"/>
    </location>
</feature>
<dbReference type="Pfam" id="PF09285">
    <property type="entry name" value="Elong-fact-P_C"/>
    <property type="match status" value="1"/>
</dbReference>
<dbReference type="STRING" id="1798508.A3A35_00100"/>
<evidence type="ECO:0000259" key="3">
    <source>
        <dbReference type="SMART" id="SM01185"/>
    </source>
</evidence>
<dbReference type="PIRSF" id="PIRSF005901">
    <property type="entry name" value="EF-P"/>
    <property type="match status" value="1"/>
</dbReference>
<evidence type="ECO:0000256" key="1">
    <source>
        <dbReference type="ARBA" id="ARBA00009479"/>
    </source>
</evidence>
<evidence type="ECO:0000313" key="5">
    <source>
        <dbReference type="Proteomes" id="UP000179115"/>
    </source>
</evidence>
<feature type="domain" description="Translation elongation factor P/YeiP central" evidence="3">
    <location>
        <begin position="36"/>
        <end position="91"/>
    </location>
</feature>
<dbReference type="Proteomes" id="UP000179115">
    <property type="component" value="Unassembled WGS sequence"/>
</dbReference>
<accession>A0A1F6ECL5</accession>
<dbReference type="CDD" id="cd05794">
    <property type="entry name" value="S1_EF-P_repeat_2"/>
    <property type="match status" value="1"/>
</dbReference>